<evidence type="ECO:0000313" key="3">
    <source>
        <dbReference type="Proteomes" id="UP000198666"/>
    </source>
</evidence>
<dbReference type="Pfam" id="PF04073">
    <property type="entry name" value="tRNA_edit"/>
    <property type="match status" value="1"/>
</dbReference>
<sequence>MSIETVKNYLANYNRSSDIIELDLSSATVELAATALGVEPARIAKTLAFRGKEEAESVLIVAAGDAKIDNKKFKQFFGVKARMLSADETLEQTGHAVGGVCPFGLKNDLPIYMDVSLKRFATVFPACGSSNSAIELTCEELFEYGKGKEWVDVCKSWTGDTE</sequence>
<proteinExistence type="predicted"/>
<dbReference type="STRING" id="361279.SAMN05421663_102375"/>
<gene>
    <name evidence="2" type="ORF">SAMN05421663_102375</name>
</gene>
<feature type="domain" description="YbaK/aminoacyl-tRNA synthetase-associated" evidence="1">
    <location>
        <begin position="27"/>
        <end position="142"/>
    </location>
</feature>
<dbReference type="AlphaFoldDB" id="A0A1G6LG84"/>
<dbReference type="Gene3D" id="3.90.960.10">
    <property type="entry name" value="YbaK/aminoacyl-tRNA synthetase-associated domain"/>
    <property type="match status" value="1"/>
</dbReference>
<accession>A0A1G6LG84</accession>
<keyword evidence="3" id="KW-1185">Reference proteome</keyword>
<dbReference type="InterPro" id="IPR036754">
    <property type="entry name" value="YbaK/aa-tRNA-synt-asso_dom_sf"/>
</dbReference>
<protein>
    <submittedName>
        <fullName evidence="2">Cys-tRNA(Pro) deacylase, prolyl-tRNA editing enzyme YbaK/EbsC</fullName>
    </submittedName>
</protein>
<dbReference type="CDD" id="cd04333">
    <property type="entry name" value="ProX_deacylase"/>
    <property type="match status" value="1"/>
</dbReference>
<dbReference type="InterPro" id="IPR007214">
    <property type="entry name" value="YbaK/aa-tRNA-synth-assoc-dom"/>
</dbReference>
<dbReference type="SUPFAM" id="SSF55826">
    <property type="entry name" value="YbaK/ProRS associated domain"/>
    <property type="match status" value="1"/>
</dbReference>
<name>A0A1G6LG84_9BACI</name>
<dbReference type="PANTHER" id="PTHR30411:SF1">
    <property type="entry name" value="CYTOPLASMIC PROTEIN"/>
    <property type="match status" value="1"/>
</dbReference>
<dbReference type="Proteomes" id="UP000198666">
    <property type="component" value="Unassembled WGS sequence"/>
</dbReference>
<dbReference type="GO" id="GO:0002161">
    <property type="term" value="F:aminoacyl-tRNA deacylase activity"/>
    <property type="evidence" value="ECO:0007669"/>
    <property type="project" value="InterPro"/>
</dbReference>
<reference evidence="3" key="1">
    <citation type="submission" date="2016-10" db="EMBL/GenBank/DDBJ databases">
        <authorList>
            <person name="Varghese N."/>
            <person name="Submissions S."/>
        </authorList>
    </citation>
    <scope>NUCLEOTIDE SEQUENCE [LARGE SCALE GENOMIC DNA]</scope>
    <source>
        <strain evidence="3">DSM 21620</strain>
    </source>
</reference>
<dbReference type="OrthoDB" id="9798760at2"/>
<dbReference type="EMBL" id="FMZB01000002">
    <property type="protein sequence ID" value="SDC42241.1"/>
    <property type="molecule type" value="Genomic_DNA"/>
</dbReference>
<evidence type="ECO:0000313" key="2">
    <source>
        <dbReference type="EMBL" id="SDC42241.1"/>
    </source>
</evidence>
<dbReference type="PANTHER" id="PTHR30411">
    <property type="entry name" value="CYTOPLASMIC PROTEIN"/>
    <property type="match status" value="1"/>
</dbReference>
<evidence type="ECO:0000259" key="1">
    <source>
        <dbReference type="Pfam" id="PF04073"/>
    </source>
</evidence>
<dbReference type="RefSeq" id="WP_093726195.1">
    <property type="nucleotide sequence ID" value="NZ_FMZB01000002.1"/>
</dbReference>
<organism evidence="2 3">
    <name type="scientific">Terribacillus halophilus</name>
    <dbReference type="NCBI Taxonomy" id="361279"/>
    <lineage>
        <taxon>Bacteria</taxon>
        <taxon>Bacillati</taxon>
        <taxon>Bacillota</taxon>
        <taxon>Bacilli</taxon>
        <taxon>Bacillales</taxon>
        <taxon>Bacillaceae</taxon>
        <taxon>Terribacillus</taxon>
    </lineage>
</organism>